<reference evidence="1 2" key="1">
    <citation type="submission" date="2019-11" db="EMBL/GenBank/DDBJ databases">
        <title>Eggerthellaceae novel genus isolated from the rectal contents of marmort.</title>
        <authorList>
            <person name="Zhang G."/>
        </authorList>
    </citation>
    <scope>NUCLEOTIDE SEQUENCE [LARGE SCALE GENOMIC DNA]</scope>
    <source>
        <strain evidence="2">zg-886</strain>
    </source>
</reference>
<dbReference type="Proteomes" id="UP000636394">
    <property type="component" value="Unassembled WGS sequence"/>
</dbReference>
<evidence type="ECO:0000313" key="2">
    <source>
        <dbReference type="Proteomes" id="UP000636394"/>
    </source>
</evidence>
<dbReference type="EMBL" id="WPCR01000002">
    <property type="protein sequence ID" value="NHM13494.1"/>
    <property type="molecule type" value="Genomic_DNA"/>
</dbReference>
<evidence type="ECO:0000313" key="1">
    <source>
        <dbReference type="EMBL" id="NHM13494.1"/>
    </source>
</evidence>
<keyword evidence="2" id="KW-1185">Reference proteome</keyword>
<accession>A0ABX0IFB4</accession>
<dbReference type="RefSeq" id="WP_166338394.1">
    <property type="nucleotide sequence ID" value="NZ_WPCR01000002.1"/>
</dbReference>
<protein>
    <submittedName>
        <fullName evidence="1">Uncharacterized protein</fullName>
    </submittedName>
</protein>
<sequence>MLRLDARLQRVSNGVAVLRNDACHGPQRTADFLRDGCLGLLPLSIAVNDETISGQFLFVGLAFCGFSVMCSLRFEEARCGGFFVGDGEQFAQPLLSYQVKPVLAFHVHHLVDRLLDAAQFRLAQRRDKPAVERAQASARFFAVEDLDGGVVQDERHQLARAEAAGSADALQVEQLFVAQLHERAGRCLERRSGMPLLVWSVRFREQVRKCGQVPAGVVCADKACERARLRVVRAGDAADAGQIPGCLVDRDVAACF</sequence>
<name>A0ABX0IFB4_9ACTN</name>
<gene>
    <name evidence="1" type="ORF">GMI68_01695</name>
</gene>
<comment type="caution">
    <text evidence="1">The sequence shown here is derived from an EMBL/GenBank/DDBJ whole genome shotgun (WGS) entry which is preliminary data.</text>
</comment>
<proteinExistence type="predicted"/>
<organism evidence="1 2">
    <name type="scientific">Xiamenia xianingshaonis</name>
    <dbReference type="NCBI Taxonomy" id="2682776"/>
    <lineage>
        <taxon>Bacteria</taxon>
        <taxon>Bacillati</taxon>
        <taxon>Actinomycetota</taxon>
        <taxon>Coriobacteriia</taxon>
        <taxon>Eggerthellales</taxon>
        <taxon>Eggerthellaceae</taxon>
        <taxon>Xiamenia</taxon>
    </lineage>
</organism>